<dbReference type="EMBL" id="VCGU01000458">
    <property type="protein sequence ID" value="TRY63673.1"/>
    <property type="molecule type" value="Genomic_DNA"/>
</dbReference>
<sequence>MSDGSTANSSFLSKSSGVEVPNEESEPIKLPPSLTLTPVSNTTAPQTTNTTTSSSSFMVSPPIFRRSSSSGSSTSRLLSHPPLPSPSMLLHENNTPTPVIVDKLLSVLPDTPFHLNPFDEAFKHSTRILTSTQVSHEPHEDALHTPKLNLIPESPKLVPVNPVTTLPLITKRDPIPPASRKIRPIAPLKTDLISEVSSAKEPSSAQLLLKFPTGESIHLSDMPVVLSTSTSSGPSISDTRKPVRQMLKKSIARKRGIEMTDPDNVEVPKIKSQISEDEEKRRQILERNRAAAQRSRNKKRHEVAKTRESMDKYKLTIREVMAQNERLMVECQWLKSLLEKHLDCSVTKALNQRELLEKEIRPKIVALPADPENKGQPIEIPLNLIQASKQSKAVVLVKSQGQKAISDAAMKTNE</sequence>
<feature type="domain" description="BZIP" evidence="5">
    <location>
        <begin position="278"/>
        <end position="341"/>
    </location>
</feature>
<evidence type="ECO:0000259" key="5">
    <source>
        <dbReference type="PROSITE" id="PS50217"/>
    </source>
</evidence>
<feature type="compositionally biased region" description="Low complexity" evidence="4">
    <location>
        <begin position="65"/>
        <end position="85"/>
    </location>
</feature>
<proteinExistence type="predicted"/>
<dbReference type="OrthoDB" id="295274at2759"/>
<keyword evidence="2" id="KW-0238">DNA-binding</keyword>
<dbReference type="GO" id="GO:0005634">
    <property type="term" value="C:nucleus"/>
    <property type="evidence" value="ECO:0007669"/>
    <property type="project" value="TreeGrafter"/>
</dbReference>
<evidence type="ECO:0000256" key="1">
    <source>
        <dbReference type="ARBA" id="ARBA00023015"/>
    </source>
</evidence>
<keyword evidence="1" id="KW-0805">Transcription regulation</keyword>
<dbReference type="PANTHER" id="PTHR23351:SF24">
    <property type="entry name" value="ACTIVATING TRANSCRIPTION FACTOR 3-RELATED"/>
    <property type="match status" value="1"/>
</dbReference>
<dbReference type="STRING" id="6832.A0A553NDZ4"/>
<accession>A0A553NDZ4</accession>
<dbReference type="InterPro" id="IPR046347">
    <property type="entry name" value="bZIP_sf"/>
</dbReference>
<comment type="caution">
    <text evidence="6">The sequence shown here is derived from an EMBL/GenBank/DDBJ whole genome shotgun (WGS) entry which is preliminary data.</text>
</comment>
<dbReference type="Proteomes" id="UP000318571">
    <property type="component" value="Chromosome 10"/>
</dbReference>
<name>A0A553NDZ4_TIGCA</name>
<feature type="compositionally biased region" description="Polar residues" evidence="4">
    <location>
        <begin position="1"/>
        <end position="16"/>
    </location>
</feature>
<evidence type="ECO:0000313" key="7">
    <source>
        <dbReference type="Proteomes" id="UP000318571"/>
    </source>
</evidence>
<dbReference type="GO" id="GO:0000978">
    <property type="term" value="F:RNA polymerase II cis-regulatory region sequence-specific DNA binding"/>
    <property type="evidence" value="ECO:0007669"/>
    <property type="project" value="TreeGrafter"/>
</dbReference>
<keyword evidence="7" id="KW-1185">Reference proteome</keyword>
<dbReference type="InterPro" id="IPR000837">
    <property type="entry name" value="AP-1"/>
</dbReference>
<dbReference type="Gene3D" id="1.20.5.170">
    <property type="match status" value="1"/>
</dbReference>
<evidence type="ECO:0000256" key="4">
    <source>
        <dbReference type="SAM" id="MobiDB-lite"/>
    </source>
</evidence>
<evidence type="ECO:0000313" key="6">
    <source>
        <dbReference type="EMBL" id="TRY63673.1"/>
    </source>
</evidence>
<organism evidence="6 7">
    <name type="scientific">Tigriopus californicus</name>
    <name type="common">Marine copepod</name>
    <dbReference type="NCBI Taxonomy" id="6832"/>
    <lineage>
        <taxon>Eukaryota</taxon>
        <taxon>Metazoa</taxon>
        <taxon>Ecdysozoa</taxon>
        <taxon>Arthropoda</taxon>
        <taxon>Crustacea</taxon>
        <taxon>Multicrustacea</taxon>
        <taxon>Hexanauplia</taxon>
        <taxon>Copepoda</taxon>
        <taxon>Harpacticoida</taxon>
        <taxon>Harpacticidae</taxon>
        <taxon>Tigriopus</taxon>
    </lineage>
</organism>
<keyword evidence="3" id="KW-0804">Transcription</keyword>
<evidence type="ECO:0000256" key="3">
    <source>
        <dbReference type="ARBA" id="ARBA00023163"/>
    </source>
</evidence>
<protein>
    <recommendedName>
        <fullName evidence="5">BZIP domain-containing protein</fullName>
    </recommendedName>
</protein>
<dbReference type="GO" id="GO:0000981">
    <property type="term" value="F:DNA-binding transcription factor activity, RNA polymerase II-specific"/>
    <property type="evidence" value="ECO:0007669"/>
    <property type="project" value="TreeGrafter"/>
</dbReference>
<dbReference type="PROSITE" id="PS50217">
    <property type="entry name" value="BZIP"/>
    <property type="match status" value="1"/>
</dbReference>
<feature type="region of interest" description="Disordered" evidence="4">
    <location>
        <begin position="1"/>
        <end position="85"/>
    </location>
</feature>
<feature type="region of interest" description="Disordered" evidence="4">
    <location>
        <begin position="288"/>
        <end position="307"/>
    </location>
</feature>
<dbReference type="InterPro" id="IPR004827">
    <property type="entry name" value="bZIP"/>
</dbReference>
<dbReference type="SMART" id="SM00338">
    <property type="entry name" value="BRLZ"/>
    <property type="match status" value="1"/>
</dbReference>
<reference evidence="6 7" key="1">
    <citation type="journal article" date="2018" name="Nat. Ecol. Evol.">
        <title>Genomic signatures of mitonuclear coevolution across populations of Tigriopus californicus.</title>
        <authorList>
            <person name="Barreto F.S."/>
            <person name="Watson E.T."/>
            <person name="Lima T.G."/>
            <person name="Willett C.S."/>
            <person name="Edmands S."/>
            <person name="Li W."/>
            <person name="Burton R.S."/>
        </authorList>
    </citation>
    <scope>NUCLEOTIDE SEQUENCE [LARGE SCALE GENOMIC DNA]</scope>
    <source>
        <strain evidence="6 7">San Diego</strain>
    </source>
</reference>
<gene>
    <name evidence="6" type="ORF">TCAL_16565</name>
</gene>
<dbReference type="SUPFAM" id="SSF57959">
    <property type="entry name" value="Leucine zipper domain"/>
    <property type="match status" value="1"/>
</dbReference>
<evidence type="ECO:0000256" key="2">
    <source>
        <dbReference type="ARBA" id="ARBA00023125"/>
    </source>
</evidence>
<feature type="compositionally biased region" description="Low complexity" evidence="4">
    <location>
        <begin position="40"/>
        <end position="56"/>
    </location>
</feature>
<dbReference type="AlphaFoldDB" id="A0A553NDZ4"/>
<dbReference type="CDD" id="cd14687">
    <property type="entry name" value="bZIP_ATF2"/>
    <property type="match status" value="1"/>
</dbReference>
<dbReference type="PANTHER" id="PTHR23351">
    <property type="entry name" value="FOS TRANSCRIPTION FACTOR-RELATED"/>
    <property type="match status" value="1"/>
</dbReference>